<evidence type="ECO:0000256" key="7">
    <source>
        <dbReference type="ARBA" id="ARBA00022777"/>
    </source>
</evidence>
<dbReference type="FunFam" id="2.70.70.10:FF:000001">
    <property type="entry name" value="PTS system glucose-specific IIA component"/>
    <property type="match status" value="1"/>
</dbReference>
<comment type="caution">
    <text evidence="9">The sequence shown here is derived from an EMBL/GenBank/DDBJ whole genome shotgun (WGS) entry which is preliminary data.</text>
</comment>
<dbReference type="GO" id="GO:0005886">
    <property type="term" value="C:plasma membrane"/>
    <property type="evidence" value="ECO:0007669"/>
    <property type="project" value="UniProtKB-SubCell"/>
</dbReference>
<evidence type="ECO:0000256" key="3">
    <source>
        <dbReference type="ARBA" id="ARBA00022448"/>
    </source>
</evidence>
<dbReference type="PATRIC" id="fig|1158614.3.peg.248"/>
<name>R2VJY0_9ENTE</name>
<keyword evidence="5" id="KW-0808">Transferase</keyword>
<evidence type="ECO:0000313" key="10">
    <source>
        <dbReference type="EMBL" id="EOW79053.1"/>
    </source>
</evidence>
<evidence type="ECO:0000256" key="6">
    <source>
        <dbReference type="ARBA" id="ARBA00022683"/>
    </source>
</evidence>
<dbReference type="GO" id="GO:0016301">
    <property type="term" value="F:kinase activity"/>
    <property type="evidence" value="ECO:0007669"/>
    <property type="project" value="UniProtKB-KW"/>
</dbReference>
<dbReference type="EMBL" id="ASWH01000002">
    <property type="protein sequence ID" value="EOW79053.1"/>
    <property type="molecule type" value="Genomic_DNA"/>
</dbReference>
<dbReference type="GO" id="GO:0005737">
    <property type="term" value="C:cytoplasm"/>
    <property type="evidence" value="ECO:0007669"/>
    <property type="project" value="UniProtKB-SubCell"/>
</dbReference>
<dbReference type="PROSITE" id="PS51093">
    <property type="entry name" value="PTS_EIIA_TYPE_1"/>
    <property type="match status" value="1"/>
</dbReference>
<organism evidence="9 11">
    <name type="scientific">Enterococcus gilvus ATCC BAA-350</name>
    <dbReference type="NCBI Taxonomy" id="1158614"/>
    <lineage>
        <taxon>Bacteria</taxon>
        <taxon>Bacillati</taxon>
        <taxon>Bacillota</taxon>
        <taxon>Bacilli</taxon>
        <taxon>Lactobacillales</taxon>
        <taxon>Enterococcaceae</taxon>
        <taxon>Enterococcus</taxon>
    </lineage>
</organism>
<keyword evidence="12" id="KW-1185">Reference proteome</keyword>
<dbReference type="AlphaFoldDB" id="R2VJY0"/>
<dbReference type="Proteomes" id="UP000014160">
    <property type="component" value="Unassembled WGS sequence"/>
</dbReference>
<dbReference type="Pfam" id="PF00358">
    <property type="entry name" value="PTS_EIIA_1"/>
    <property type="match status" value="1"/>
</dbReference>
<dbReference type="NCBIfam" id="TIGR00830">
    <property type="entry name" value="PTBA"/>
    <property type="match status" value="1"/>
</dbReference>
<dbReference type="eggNOG" id="COG2190">
    <property type="taxonomic scope" value="Bacteria"/>
</dbReference>
<evidence type="ECO:0000313" key="11">
    <source>
        <dbReference type="Proteomes" id="UP000013750"/>
    </source>
</evidence>
<dbReference type="PANTHER" id="PTHR45008">
    <property type="entry name" value="PTS SYSTEM GLUCOSE-SPECIFIC EIIA COMPONENT"/>
    <property type="match status" value="1"/>
</dbReference>
<dbReference type="PROSITE" id="PS00371">
    <property type="entry name" value="PTS_EIIA_TYPE_1_HIS"/>
    <property type="match status" value="1"/>
</dbReference>
<evidence type="ECO:0000313" key="12">
    <source>
        <dbReference type="Proteomes" id="UP000014160"/>
    </source>
</evidence>
<dbReference type="InterPro" id="IPR050890">
    <property type="entry name" value="PTS_EIIA_component"/>
</dbReference>
<dbReference type="OrthoDB" id="9769191at2"/>
<accession>R2VJY0</accession>
<dbReference type="RefSeq" id="WP_010778708.1">
    <property type="nucleotide sequence ID" value="NZ_ASWH01000002.1"/>
</dbReference>
<evidence type="ECO:0000256" key="4">
    <source>
        <dbReference type="ARBA" id="ARBA00022597"/>
    </source>
</evidence>
<evidence type="ECO:0000259" key="8">
    <source>
        <dbReference type="PROSITE" id="PS51093"/>
    </source>
</evidence>
<evidence type="ECO:0000256" key="2">
    <source>
        <dbReference type="ARBA" id="ARBA00004651"/>
    </source>
</evidence>
<reference evidence="9 11" key="1">
    <citation type="submission" date="2013-02" db="EMBL/GenBank/DDBJ databases">
        <title>The Genome Sequence of Enterococcus gilvus ATCC BAA-350.</title>
        <authorList>
            <consortium name="The Broad Institute Genome Sequencing Platform"/>
            <consortium name="The Broad Institute Genome Sequencing Center for Infectious Disease"/>
            <person name="Earl A.M."/>
            <person name="Gilmore M.S."/>
            <person name="Lebreton F."/>
            <person name="Walker B."/>
            <person name="Young S.K."/>
            <person name="Zeng Q."/>
            <person name="Gargeya S."/>
            <person name="Fitzgerald M."/>
            <person name="Haas B."/>
            <person name="Abouelleil A."/>
            <person name="Alvarado L."/>
            <person name="Arachchi H.M."/>
            <person name="Berlin A.M."/>
            <person name="Chapman S.B."/>
            <person name="Dewar J."/>
            <person name="Goldberg J."/>
            <person name="Griggs A."/>
            <person name="Gujja S."/>
            <person name="Hansen M."/>
            <person name="Howarth C."/>
            <person name="Imamovic A."/>
            <person name="Larimer J."/>
            <person name="McCowan C."/>
            <person name="Murphy C."/>
            <person name="Neiman D."/>
            <person name="Pearson M."/>
            <person name="Priest M."/>
            <person name="Roberts A."/>
            <person name="Saif S."/>
            <person name="Shea T."/>
            <person name="Sisk P."/>
            <person name="Sykes S."/>
            <person name="Wortman J."/>
            <person name="Nusbaum C."/>
            <person name="Birren B."/>
        </authorList>
    </citation>
    <scope>NUCLEOTIDE SEQUENCE [LARGE SCALE GENOMIC DNA]</scope>
    <source>
        <strain evidence="9 11">ATCC BAA-350</strain>
    </source>
</reference>
<dbReference type="Proteomes" id="UP000013750">
    <property type="component" value="Unassembled WGS sequence"/>
</dbReference>
<dbReference type="GO" id="GO:0009401">
    <property type="term" value="P:phosphoenolpyruvate-dependent sugar phosphotransferase system"/>
    <property type="evidence" value="ECO:0007669"/>
    <property type="project" value="UniProtKB-KW"/>
</dbReference>
<feature type="domain" description="PTS EIIA type-1" evidence="8">
    <location>
        <begin position="27"/>
        <end position="131"/>
    </location>
</feature>
<dbReference type="SUPFAM" id="SSF51261">
    <property type="entry name" value="Duplicated hybrid motif"/>
    <property type="match status" value="1"/>
</dbReference>
<keyword evidence="4" id="KW-0762">Sugar transport</keyword>
<keyword evidence="7" id="KW-0418">Kinase</keyword>
<proteinExistence type="predicted"/>
<sequence>MFGFGKKEKEIYAPVDGELIQINQVNDPVFSTKAMGEGFAIDPSNGKIFSPIKGTVTSIFPTKHAIGLVDKDGLEVLIHIGIDTVELAGEGFELLVAEGAKVKPSTPLVKVDLDYLAEKGKEATTMIVFPNLKEKKLSIHPGVVEAAATIGTLE</sequence>
<dbReference type="InterPro" id="IPR011055">
    <property type="entry name" value="Dup_hybrid_motif"/>
</dbReference>
<dbReference type="PANTHER" id="PTHR45008:SF1">
    <property type="entry name" value="PTS SYSTEM GLUCOSE-SPECIFIC EIIA COMPONENT"/>
    <property type="match status" value="1"/>
</dbReference>
<evidence type="ECO:0000313" key="9">
    <source>
        <dbReference type="EMBL" id="EOI58185.1"/>
    </source>
</evidence>
<gene>
    <name evidence="10" type="ORF">I592_03191</name>
    <name evidence="9" type="ORF">UKC_00257</name>
</gene>
<dbReference type="EMBL" id="AJDQ01000003">
    <property type="protein sequence ID" value="EOI58185.1"/>
    <property type="molecule type" value="Genomic_DNA"/>
</dbReference>
<comment type="subcellular location">
    <subcellularLocation>
        <location evidence="2">Cell membrane</location>
        <topology evidence="2">Multi-pass membrane protein</topology>
    </subcellularLocation>
    <subcellularLocation>
        <location evidence="1">Cytoplasm</location>
    </subcellularLocation>
</comment>
<dbReference type="HOGENOM" id="CLU_012312_5_4_9"/>
<evidence type="ECO:0000256" key="5">
    <source>
        <dbReference type="ARBA" id="ARBA00022679"/>
    </source>
</evidence>
<dbReference type="Gene3D" id="2.70.70.10">
    <property type="entry name" value="Glucose Permease (Domain IIA)"/>
    <property type="match status" value="1"/>
</dbReference>
<evidence type="ECO:0000256" key="1">
    <source>
        <dbReference type="ARBA" id="ARBA00004496"/>
    </source>
</evidence>
<protein>
    <submittedName>
        <fullName evidence="9">PTS system, glucose subfamily, IIA component</fullName>
    </submittedName>
</protein>
<dbReference type="InterPro" id="IPR001127">
    <property type="entry name" value="PTS_EIIA_1_perm"/>
</dbReference>
<keyword evidence="3" id="KW-0813">Transport</keyword>
<keyword evidence="6" id="KW-0598">Phosphotransferase system</keyword>
<reference evidence="10 12" key="2">
    <citation type="submission" date="2013-03" db="EMBL/GenBank/DDBJ databases">
        <title>The Genome Sequence of Enterococcus gilvus ATCC BAA-350 (PacBio/Illumina hybrid assembly).</title>
        <authorList>
            <consortium name="The Broad Institute Genomics Platform"/>
            <consortium name="The Broad Institute Genome Sequencing Center for Infectious Disease"/>
            <person name="Earl A."/>
            <person name="Russ C."/>
            <person name="Gilmore M."/>
            <person name="Surin D."/>
            <person name="Walker B."/>
            <person name="Young S."/>
            <person name="Zeng Q."/>
            <person name="Gargeya S."/>
            <person name="Fitzgerald M."/>
            <person name="Haas B."/>
            <person name="Abouelleil A."/>
            <person name="Allen A.W."/>
            <person name="Alvarado L."/>
            <person name="Arachchi H.M."/>
            <person name="Berlin A.M."/>
            <person name="Chapman S.B."/>
            <person name="Gainer-Dewar J."/>
            <person name="Goldberg J."/>
            <person name="Griggs A."/>
            <person name="Gujja S."/>
            <person name="Hansen M."/>
            <person name="Howarth C."/>
            <person name="Imamovic A."/>
            <person name="Ireland A."/>
            <person name="Larimer J."/>
            <person name="McCowan C."/>
            <person name="Murphy C."/>
            <person name="Pearson M."/>
            <person name="Poon T.W."/>
            <person name="Priest M."/>
            <person name="Roberts A."/>
            <person name="Saif S."/>
            <person name="Shea T."/>
            <person name="Sisk P."/>
            <person name="Sykes S."/>
            <person name="Wortman J."/>
            <person name="Nusbaum C."/>
            <person name="Birren B."/>
        </authorList>
    </citation>
    <scope>NUCLEOTIDE SEQUENCE [LARGE SCALE GENOMIC DNA]</scope>
    <source>
        <strain evidence="10 12">ATCC BAA-350</strain>
    </source>
</reference>